<keyword evidence="1" id="KW-0472">Membrane</keyword>
<proteinExistence type="predicted"/>
<dbReference type="AlphaFoldDB" id="A0AA39JUA2"/>
<dbReference type="EMBL" id="JAUEPT010000011">
    <property type="protein sequence ID" value="KAK0447564.1"/>
    <property type="molecule type" value="Genomic_DNA"/>
</dbReference>
<protein>
    <submittedName>
        <fullName evidence="2">Uncharacterized protein</fullName>
    </submittedName>
</protein>
<comment type="caution">
    <text evidence="2">The sequence shown here is derived from an EMBL/GenBank/DDBJ whole genome shotgun (WGS) entry which is preliminary data.</text>
</comment>
<dbReference type="Proteomes" id="UP001175226">
    <property type="component" value="Unassembled WGS sequence"/>
</dbReference>
<organism evidence="2 3">
    <name type="scientific">Armillaria borealis</name>
    <dbReference type="NCBI Taxonomy" id="47425"/>
    <lineage>
        <taxon>Eukaryota</taxon>
        <taxon>Fungi</taxon>
        <taxon>Dikarya</taxon>
        <taxon>Basidiomycota</taxon>
        <taxon>Agaricomycotina</taxon>
        <taxon>Agaricomycetes</taxon>
        <taxon>Agaricomycetidae</taxon>
        <taxon>Agaricales</taxon>
        <taxon>Marasmiineae</taxon>
        <taxon>Physalacriaceae</taxon>
        <taxon>Armillaria</taxon>
    </lineage>
</organism>
<gene>
    <name evidence="2" type="ORF">EV421DRAFT_1733429</name>
</gene>
<accession>A0AA39JUA2</accession>
<sequence length="215" mass="23808">MSTTISDEAPPSQHDSEQRFPLVILKGGKRLALPKYLFTSRFWEDVLPFVSSLELDQATKGSKFTFLKIIAAAAAILCVIVLYGIKFSLRNKESSALATLNEEVSGLGFTVIAAMFAIVECFLLCFAIVCVKFWRAIIMLQVMGLRNLKLLRNEVSASERKIFTADRKTQIAVDHIKSHSLWFSSSMGRETLIAEGVAEGVAQRQSVRACGVDEL</sequence>
<keyword evidence="1" id="KW-1133">Transmembrane helix</keyword>
<evidence type="ECO:0000313" key="2">
    <source>
        <dbReference type="EMBL" id="KAK0447564.1"/>
    </source>
</evidence>
<evidence type="ECO:0000313" key="3">
    <source>
        <dbReference type="Proteomes" id="UP001175226"/>
    </source>
</evidence>
<name>A0AA39JUA2_9AGAR</name>
<feature type="transmembrane region" description="Helical" evidence="1">
    <location>
        <begin position="105"/>
        <end position="131"/>
    </location>
</feature>
<keyword evidence="3" id="KW-1185">Reference proteome</keyword>
<feature type="transmembrane region" description="Helical" evidence="1">
    <location>
        <begin position="66"/>
        <end position="85"/>
    </location>
</feature>
<evidence type="ECO:0000256" key="1">
    <source>
        <dbReference type="SAM" id="Phobius"/>
    </source>
</evidence>
<reference evidence="2" key="1">
    <citation type="submission" date="2023-06" db="EMBL/GenBank/DDBJ databases">
        <authorList>
            <consortium name="Lawrence Berkeley National Laboratory"/>
            <person name="Ahrendt S."/>
            <person name="Sahu N."/>
            <person name="Indic B."/>
            <person name="Wong-Bajracharya J."/>
            <person name="Merenyi Z."/>
            <person name="Ke H.-M."/>
            <person name="Monk M."/>
            <person name="Kocsube S."/>
            <person name="Drula E."/>
            <person name="Lipzen A."/>
            <person name="Balint B."/>
            <person name="Henrissat B."/>
            <person name="Andreopoulos B."/>
            <person name="Martin F.M."/>
            <person name="Harder C.B."/>
            <person name="Rigling D."/>
            <person name="Ford K.L."/>
            <person name="Foster G.D."/>
            <person name="Pangilinan J."/>
            <person name="Papanicolaou A."/>
            <person name="Barry K."/>
            <person name="LaButti K."/>
            <person name="Viragh M."/>
            <person name="Koriabine M."/>
            <person name="Yan M."/>
            <person name="Riley R."/>
            <person name="Champramary S."/>
            <person name="Plett K.L."/>
            <person name="Tsai I.J."/>
            <person name="Slot J."/>
            <person name="Sipos G."/>
            <person name="Plett J."/>
            <person name="Nagy L.G."/>
            <person name="Grigoriev I.V."/>
        </authorList>
    </citation>
    <scope>NUCLEOTIDE SEQUENCE</scope>
    <source>
        <strain evidence="2">FPL87.14</strain>
    </source>
</reference>
<keyword evidence="1" id="KW-0812">Transmembrane</keyword>